<organism evidence="2">
    <name type="scientific">uncultured Desulfobacteraceae bacterium</name>
    <dbReference type="NCBI Taxonomy" id="218296"/>
    <lineage>
        <taxon>Bacteria</taxon>
        <taxon>Pseudomonadati</taxon>
        <taxon>Thermodesulfobacteriota</taxon>
        <taxon>Desulfobacteria</taxon>
        <taxon>Desulfobacterales</taxon>
        <taxon>Desulfobacteraceae</taxon>
        <taxon>environmental samples</taxon>
    </lineage>
</organism>
<dbReference type="AlphaFoldDB" id="A0A484HNY6"/>
<dbReference type="GO" id="GO:0016779">
    <property type="term" value="F:nucleotidyltransferase activity"/>
    <property type="evidence" value="ECO:0007669"/>
    <property type="project" value="InterPro"/>
</dbReference>
<dbReference type="InterPro" id="IPR002934">
    <property type="entry name" value="Polymerase_NTP_transf_dom"/>
</dbReference>
<dbReference type="EMBL" id="CAACVI010000045">
    <property type="protein sequence ID" value="VEN75013.1"/>
    <property type="molecule type" value="Genomic_DNA"/>
</dbReference>
<dbReference type="InterPro" id="IPR052548">
    <property type="entry name" value="Type_VII_TA_antitoxin"/>
</dbReference>
<name>A0A484HNY6_9BACT</name>
<gene>
    <name evidence="2" type="ORF">EPICR_50295</name>
</gene>
<feature type="domain" description="Polymerase nucleotidyl transferase" evidence="1">
    <location>
        <begin position="7"/>
        <end position="66"/>
    </location>
</feature>
<dbReference type="Gene3D" id="3.30.460.10">
    <property type="entry name" value="Beta Polymerase, domain 2"/>
    <property type="match status" value="1"/>
</dbReference>
<dbReference type="InterPro" id="IPR043519">
    <property type="entry name" value="NT_sf"/>
</dbReference>
<evidence type="ECO:0000259" key="1">
    <source>
        <dbReference type="Pfam" id="PF01909"/>
    </source>
</evidence>
<dbReference type="CDD" id="cd05403">
    <property type="entry name" value="NT_KNTase_like"/>
    <property type="match status" value="1"/>
</dbReference>
<sequence>MRKEKLLKRVKNNVLEIEPGAEIILYGSRARLDSREYSDWDFLILVDGDLDSSRTDAIRHKIYEVEWESGEVLSSIVRSRREWGNPHYRVMPFYRNVARDGIRI</sequence>
<dbReference type="PANTHER" id="PTHR33933">
    <property type="entry name" value="NUCLEOTIDYLTRANSFERASE"/>
    <property type="match status" value="1"/>
</dbReference>
<proteinExistence type="predicted"/>
<reference evidence="2" key="1">
    <citation type="submission" date="2019-01" db="EMBL/GenBank/DDBJ databases">
        <authorList>
            <consortium name="Genoscope - CEA"/>
            <person name="William W."/>
        </authorList>
    </citation>
    <scope>NUCLEOTIDE SEQUENCE</scope>
    <source>
        <strain evidence="2">CR-1</strain>
    </source>
</reference>
<evidence type="ECO:0000313" key="2">
    <source>
        <dbReference type="EMBL" id="VEN75013.1"/>
    </source>
</evidence>
<dbReference type="SUPFAM" id="SSF81301">
    <property type="entry name" value="Nucleotidyltransferase"/>
    <property type="match status" value="1"/>
</dbReference>
<accession>A0A484HNY6</accession>
<protein>
    <recommendedName>
        <fullName evidence="1">Polymerase nucleotidyl transferase domain-containing protein</fullName>
    </recommendedName>
</protein>
<dbReference type="PANTHER" id="PTHR33933:SF1">
    <property type="entry name" value="PROTEIN ADENYLYLTRANSFERASE MNTA-RELATED"/>
    <property type="match status" value="1"/>
</dbReference>
<dbReference type="Pfam" id="PF01909">
    <property type="entry name" value="NTP_transf_2"/>
    <property type="match status" value="1"/>
</dbReference>